<dbReference type="AlphaFoldDB" id="A0A1M4V0E1"/>
<keyword evidence="9" id="KW-1185">Reference proteome</keyword>
<dbReference type="RefSeq" id="WP_072934930.1">
    <property type="nucleotide sequence ID" value="NZ_FQUG01000003.1"/>
</dbReference>
<dbReference type="PROSITE" id="PS51900">
    <property type="entry name" value="CB"/>
    <property type="match status" value="1"/>
</dbReference>
<dbReference type="Pfam" id="PF00589">
    <property type="entry name" value="Phage_integrase"/>
    <property type="match status" value="1"/>
</dbReference>
<dbReference type="SUPFAM" id="SSF56349">
    <property type="entry name" value="DNA breaking-rejoining enzymes"/>
    <property type="match status" value="1"/>
</dbReference>
<dbReference type="Gene3D" id="1.10.150.130">
    <property type="match status" value="1"/>
</dbReference>
<dbReference type="InterPro" id="IPR004107">
    <property type="entry name" value="Integrase_SAM-like_N"/>
</dbReference>
<dbReference type="OrthoDB" id="9803188at2"/>
<keyword evidence="2" id="KW-0229">DNA integration</keyword>
<dbReference type="Proteomes" id="UP000184404">
    <property type="component" value="Unassembled WGS sequence"/>
</dbReference>
<dbReference type="PANTHER" id="PTHR30349">
    <property type="entry name" value="PHAGE INTEGRASE-RELATED"/>
    <property type="match status" value="1"/>
</dbReference>
<evidence type="ECO:0000313" key="8">
    <source>
        <dbReference type="EMBL" id="SHE62415.1"/>
    </source>
</evidence>
<dbReference type="PANTHER" id="PTHR30349:SF64">
    <property type="entry name" value="PROPHAGE INTEGRASE INTD-RELATED"/>
    <property type="match status" value="1"/>
</dbReference>
<keyword evidence="4" id="KW-0233">DNA recombination</keyword>
<dbReference type="PROSITE" id="PS51898">
    <property type="entry name" value="TYR_RECOMBINASE"/>
    <property type="match status" value="1"/>
</dbReference>
<protein>
    <submittedName>
        <fullName evidence="8">Site-specific recombinase XerD</fullName>
    </submittedName>
</protein>
<dbReference type="InterPro" id="IPR013762">
    <property type="entry name" value="Integrase-like_cat_sf"/>
</dbReference>
<keyword evidence="3 5" id="KW-0238">DNA-binding</keyword>
<dbReference type="GO" id="GO:0006310">
    <property type="term" value="P:DNA recombination"/>
    <property type="evidence" value="ECO:0007669"/>
    <property type="project" value="UniProtKB-KW"/>
</dbReference>
<dbReference type="Pfam" id="PF14659">
    <property type="entry name" value="Phage_int_SAM_3"/>
    <property type="match status" value="1"/>
</dbReference>
<evidence type="ECO:0000259" key="7">
    <source>
        <dbReference type="PROSITE" id="PS51900"/>
    </source>
</evidence>
<evidence type="ECO:0000259" key="6">
    <source>
        <dbReference type="PROSITE" id="PS51898"/>
    </source>
</evidence>
<evidence type="ECO:0000313" key="9">
    <source>
        <dbReference type="Proteomes" id="UP000184404"/>
    </source>
</evidence>
<proteinExistence type="inferred from homology"/>
<organism evidence="8 9">
    <name type="scientific">Schwartzia succinivorans DSM 10502</name>
    <dbReference type="NCBI Taxonomy" id="1123243"/>
    <lineage>
        <taxon>Bacteria</taxon>
        <taxon>Bacillati</taxon>
        <taxon>Bacillota</taxon>
        <taxon>Negativicutes</taxon>
        <taxon>Selenomonadales</taxon>
        <taxon>Selenomonadaceae</taxon>
        <taxon>Schwartzia</taxon>
    </lineage>
</organism>
<evidence type="ECO:0000256" key="5">
    <source>
        <dbReference type="PROSITE-ProRule" id="PRU01248"/>
    </source>
</evidence>
<dbReference type="GO" id="GO:0015074">
    <property type="term" value="P:DNA integration"/>
    <property type="evidence" value="ECO:0007669"/>
    <property type="project" value="UniProtKB-KW"/>
</dbReference>
<dbReference type="STRING" id="1123243.SAMN02745190_00839"/>
<feature type="domain" description="Core-binding (CB)" evidence="7">
    <location>
        <begin position="56"/>
        <end position="145"/>
    </location>
</feature>
<gene>
    <name evidence="8" type="ORF">SAMN02745190_00839</name>
</gene>
<dbReference type="Gene3D" id="1.10.443.10">
    <property type="entry name" value="Intergrase catalytic core"/>
    <property type="match status" value="1"/>
</dbReference>
<dbReference type="InterPro" id="IPR044068">
    <property type="entry name" value="CB"/>
</dbReference>
<evidence type="ECO:0000256" key="1">
    <source>
        <dbReference type="ARBA" id="ARBA00008857"/>
    </source>
</evidence>
<dbReference type="CDD" id="cd01189">
    <property type="entry name" value="INT_ICEBs1_C_like"/>
    <property type="match status" value="1"/>
</dbReference>
<dbReference type="GO" id="GO:0003677">
    <property type="term" value="F:DNA binding"/>
    <property type="evidence" value="ECO:0007669"/>
    <property type="project" value="UniProtKB-UniRule"/>
</dbReference>
<dbReference type="InterPro" id="IPR011010">
    <property type="entry name" value="DNA_brk_join_enz"/>
</dbReference>
<name>A0A1M4V0E1_9FIRM</name>
<dbReference type="InterPro" id="IPR050090">
    <property type="entry name" value="Tyrosine_recombinase_XerCD"/>
</dbReference>
<accession>A0A1M4V0E1</accession>
<comment type="similarity">
    <text evidence="1">Belongs to the 'phage' integrase family.</text>
</comment>
<dbReference type="Pfam" id="PF14657">
    <property type="entry name" value="Arm-DNA-bind_4"/>
    <property type="match status" value="1"/>
</dbReference>
<evidence type="ECO:0000256" key="3">
    <source>
        <dbReference type="ARBA" id="ARBA00023125"/>
    </source>
</evidence>
<evidence type="ECO:0000256" key="4">
    <source>
        <dbReference type="ARBA" id="ARBA00023172"/>
    </source>
</evidence>
<dbReference type="InterPro" id="IPR028259">
    <property type="entry name" value="AP2-like_int_N"/>
</dbReference>
<feature type="domain" description="Tyr recombinase" evidence="6">
    <location>
        <begin position="166"/>
        <end position="349"/>
    </location>
</feature>
<reference evidence="8 9" key="1">
    <citation type="submission" date="2016-11" db="EMBL/GenBank/DDBJ databases">
        <authorList>
            <person name="Jaros S."/>
            <person name="Januszkiewicz K."/>
            <person name="Wedrychowicz H."/>
        </authorList>
    </citation>
    <scope>NUCLEOTIDE SEQUENCE [LARGE SCALE GENOMIC DNA]</scope>
    <source>
        <strain evidence="8 9">DSM 10502</strain>
    </source>
</reference>
<dbReference type="EMBL" id="FQUG01000003">
    <property type="protein sequence ID" value="SHE62415.1"/>
    <property type="molecule type" value="Genomic_DNA"/>
</dbReference>
<sequence>MSAYYDKEKRTWYAKFRYKDWTGKSSSTTKRGFKTKKDALKYERDYKDARKATPDMTVSHLASLFLESMKTRLRPSSYLQKDSILRLYVVPKLGDIPLSKLTRPVIVRWQDWLMKQLSLRGGKPLSENRLRNINSQLIILLNYAVKLDYLPKSPMTGLKPIGKVNKRLDFWEKDDYDRFIEAGKGNKNYELFKLCFDVLFYSGLRIAEFCGLGKDSFDFDRDIIIVKQAADDSGEAVPLKTKSSYREITMPHSIMQRIKDFAKNWNTIPKTGFFGVSRVRLRVCMRQWSEKAGLTYIKVHGLRHSHASFLIKLGVPITAISHRLGHKNSQITLSTYSHMYHDDDPGIARLLESKM</sequence>
<dbReference type="InterPro" id="IPR010998">
    <property type="entry name" value="Integrase_recombinase_N"/>
</dbReference>
<evidence type="ECO:0000256" key="2">
    <source>
        <dbReference type="ARBA" id="ARBA00022908"/>
    </source>
</evidence>
<dbReference type="InterPro" id="IPR002104">
    <property type="entry name" value="Integrase_catalytic"/>
</dbReference>